<accession>Q1PWH7</accession>
<dbReference type="HAMAP" id="MF_01351">
    <property type="entry name" value="NDH1_NuoI"/>
    <property type="match status" value="1"/>
</dbReference>
<dbReference type="PANTHER" id="PTHR10849">
    <property type="entry name" value="NADH DEHYDROGENASE UBIQUINONE IRON-SULFUR PROTEIN 8, MITOCHONDRIAL"/>
    <property type="match status" value="1"/>
</dbReference>
<comment type="subunit">
    <text evidence="6">NDH-1 is composed of 14 different subunits. Subunits NuoA, H, J, K, L, M, N constitute the membrane sector of the complex.</text>
</comment>
<dbReference type="AlphaFoldDB" id="Q1PWH7"/>
<dbReference type="SUPFAM" id="SSF54862">
    <property type="entry name" value="4Fe-4S ferredoxins"/>
    <property type="match status" value="1"/>
</dbReference>
<dbReference type="EMBL" id="CP049055">
    <property type="protein sequence ID" value="QII13936.1"/>
    <property type="molecule type" value="Genomic_DNA"/>
</dbReference>
<evidence type="ECO:0000256" key="6">
    <source>
        <dbReference type="HAMAP-Rule" id="MF_01351"/>
    </source>
</evidence>
<evidence type="ECO:0000256" key="5">
    <source>
        <dbReference type="ARBA" id="ARBA00023014"/>
    </source>
</evidence>
<evidence type="ECO:0000313" key="9">
    <source>
        <dbReference type="EMBL" id="QII13936.1"/>
    </source>
</evidence>
<dbReference type="RefSeq" id="WP_099325624.1">
    <property type="nucleotide sequence ID" value="NZ_CP049055.1"/>
</dbReference>
<gene>
    <name evidence="8" type="primary">NuoI</name>
    <name evidence="6 9" type="synonym">nuoI</name>
    <name evidence="9" type="ORF">KsCSTR_45570</name>
    <name evidence="10" type="ORF">KSMBR1_2479</name>
    <name evidence="8" type="ORF">kustc0835</name>
</gene>
<dbReference type="InterPro" id="IPR017896">
    <property type="entry name" value="4Fe4S_Fe-S-bd"/>
</dbReference>
<feature type="binding site" evidence="6">
    <location>
        <position position="103"/>
    </location>
    <ligand>
        <name>[4Fe-4S] cluster</name>
        <dbReference type="ChEBI" id="CHEBI:49883"/>
        <label>1</label>
    </ligand>
</feature>
<dbReference type="PROSITE" id="PS00198">
    <property type="entry name" value="4FE4S_FER_1"/>
    <property type="match status" value="2"/>
</dbReference>
<dbReference type="InterPro" id="IPR010226">
    <property type="entry name" value="NADH_quinone_OxRdtase_chainI"/>
</dbReference>
<keyword evidence="2 6" id="KW-0479">Metal-binding</keyword>
<dbReference type="OrthoDB" id="9803192at2"/>
<evidence type="ECO:0000313" key="10">
    <source>
        <dbReference type="EMBL" id="SOH04966.1"/>
    </source>
</evidence>
<feature type="domain" description="4Fe-4S ferredoxin-type" evidence="7">
    <location>
        <begin position="84"/>
        <end position="113"/>
    </location>
</feature>
<feature type="binding site" evidence="6">
    <location>
        <position position="60"/>
    </location>
    <ligand>
        <name>[4Fe-4S] cluster</name>
        <dbReference type="ChEBI" id="CHEBI:49883"/>
        <label>1</label>
    </ligand>
</feature>
<keyword evidence="5 6" id="KW-0411">Iron-sulfur</keyword>
<dbReference type="EC" id="7.1.1.-" evidence="6"/>
<dbReference type="Proteomes" id="UP000501926">
    <property type="component" value="Chromosome"/>
</dbReference>
<dbReference type="KEGG" id="kst:KSMBR1_2479"/>
<reference evidence="8" key="1">
    <citation type="journal article" date="2006" name="Nature">
        <title>Deciphering the evolution and metabolism of an anammox bacterium from a community genome.</title>
        <authorList>
            <person name="Strous M."/>
            <person name="Pelletier E."/>
            <person name="Mangenot S."/>
            <person name="Rattei T."/>
            <person name="Lehner A."/>
            <person name="Taylor M.W."/>
            <person name="Horn M."/>
            <person name="Daims H."/>
            <person name="Bartol-Mavel D."/>
            <person name="Wincker P."/>
            <person name="Barbe V."/>
            <person name="Fonknechten N."/>
            <person name="Vallenet D."/>
            <person name="Segurens B."/>
            <person name="Schenowitz-Truong C."/>
            <person name="Medigue C."/>
            <person name="Collingro A."/>
            <person name="Snel B."/>
            <person name="Dutilh B.E."/>
            <person name="OpDenCamp H.J.M."/>
            <person name="vanDerDrift C."/>
            <person name="Cirpus I."/>
            <person name="vanDePas-Schoonen K.T."/>
            <person name="Harhangi H.R."/>
            <person name="vanNiftrik L."/>
            <person name="Schmid M."/>
            <person name="Keltjens J."/>
            <person name="vanDeVossenberg J."/>
            <person name="Kartal B."/>
            <person name="Meier H."/>
            <person name="Frishman D."/>
            <person name="Huynen M.A."/>
            <person name="Mewes H."/>
            <person name="Weissenbach J."/>
            <person name="Jetten M.S.M."/>
            <person name="Wagner M."/>
            <person name="LePaslier D."/>
        </authorList>
    </citation>
    <scope>NUCLEOTIDE SEQUENCE</scope>
</reference>
<dbReference type="GO" id="GO:0050136">
    <property type="term" value="F:NADH dehydrogenase (quinone) (non-electrogenic) activity"/>
    <property type="evidence" value="ECO:0007669"/>
    <property type="project" value="UniProtKB-UniRule"/>
</dbReference>
<dbReference type="GO" id="GO:0005506">
    <property type="term" value="F:iron ion binding"/>
    <property type="evidence" value="ECO:0007669"/>
    <property type="project" value="UniProtKB-UniRule"/>
</dbReference>
<keyword evidence="6" id="KW-0874">Quinone</keyword>
<dbReference type="InterPro" id="IPR017900">
    <property type="entry name" value="4Fe4S_Fe_S_CS"/>
</dbReference>
<keyword evidence="6 9" id="KW-0830">Ubiquinone</keyword>
<keyword evidence="6" id="KW-1003">Cell membrane</keyword>
<protein>
    <recommendedName>
        <fullName evidence="6">NADH-quinone oxidoreductase subunit I</fullName>
        <ecNumber evidence="6">7.1.1.-</ecNumber>
    </recommendedName>
    <alternativeName>
        <fullName evidence="6">NADH dehydrogenase I subunit I</fullName>
    </alternativeName>
    <alternativeName>
        <fullName evidence="6">NDH-1 subunit I</fullName>
    </alternativeName>
</protein>
<feature type="binding site" evidence="6">
    <location>
        <position position="99"/>
    </location>
    <ligand>
        <name>[4Fe-4S] cluster</name>
        <dbReference type="ChEBI" id="CHEBI:49883"/>
        <label>2</label>
    </ligand>
</feature>
<dbReference type="GO" id="GO:0005886">
    <property type="term" value="C:plasma membrane"/>
    <property type="evidence" value="ECO:0007669"/>
    <property type="project" value="UniProtKB-SubCell"/>
</dbReference>
<comment type="function">
    <text evidence="6">NDH-1 shuttles electrons from NADH, via FMN and iron-sulfur (Fe-S) centers, to quinones in the respiratory chain. The immediate electron acceptor for the enzyme in this species is believed to be ubiquinone. Couples the redox reaction to proton translocation (for every two electrons transferred, four hydrogen ions are translocated across the cytoplasmic membrane), and thus conserves the redox energy in a proton gradient.</text>
</comment>
<reference evidence="8" key="2">
    <citation type="submission" date="2006-01" db="EMBL/GenBank/DDBJ databases">
        <authorList>
            <person name="Genoscope"/>
        </authorList>
    </citation>
    <scope>NUCLEOTIDE SEQUENCE</scope>
</reference>
<dbReference type="PROSITE" id="PS51379">
    <property type="entry name" value="4FE4S_FER_2"/>
    <property type="match status" value="2"/>
</dbReference>
<keyword evidence="1 6" id="KW-0004">4Fe-4S</keyword>
<dbReference type="Pfam" id="PF12838">
    <property type="entry name" value="Fer4_7"/>
    <property type="match status" value="1"/>
</dbReference>
<evidence type="ECO:0000313" key="11">
    <source>
        <dbReference type="Proteomes" id="UP000221734"/>
    </source>
</evidence>
<comment type="catalytic activity">
    <reaction evidence="6">
        <text>a quinone + NADH + 5 H(+)(in) = a quinol + NAD(+) + 4 H(+)(out)</text>
        <dbReference type="Rhea" id="RHEA:57888"/>
        <dbReference type="ChEBI" id="CHEBI:15378"/>
        <dbReference type="ChEBI" id="CHEBI:24646"/>
        <dbReference type="ChEBI" id="CHEBI:57540"/>
        <dbReference type="ChEBI" id="CHEBI:57945"/>
        <dbReference type="ChEBI" id="CHEBI:132124"/>
    </reaction>
</comment>
<reference evidence="11" key="4">
    <citation type="submission" date="2017-10" db="EMBL/GenBank/DDBJ databases">
        <authorList>
            <person name="Frank J."/>
        </authorList>
    </citation>
    <scope>NUCLEOTIDE SEQUENCE [LARGE SCALE GENOMIC DNA]</scope>
</reference>
<dbReference type="Proteomes" id="UP000221734">
    <property type="component" value="Chromosome Kuenenia_stuttgartiensis_MBR1"/>
</dbReference>
<comment type="subcellular location">
    <subcellularLocation>
        <location evidence="6">Cell membrane</location>
        <topology evidence="6">Peripheral membrane protein</topology>
    </subcellularLocation>
</comment>
<feature type="binding site" evidence="6">
    <location>
        <position position="64"/>
    </location>
    <ligand>
        <name>[4Fe-4S] cluster</name>
        <dbReference type="ChEBI" id="CHEBI:49883"/>
        <label>2</label>
    </ligand>
</feature>
<evidence type="ECO:0000256" key="4">
    <source>
        <dbReference type="ARBA" id="ARBA00023004"/>
    </source>
</evidence>
<keyword evidence="3" id="KW-0677">Repeat</keyword>
<dbReference type="GO" id="GO:0051539">
    <property type="term" value="F:4 iron, 4 sulfur cluster binding"/>
    <property type="evidence" value="ECO:0007669"/>
    <property type="project" value="UniProtKB-KW"/>
</dbReference>
<keyword evidence="4 6" id="KW-0408">Iron</keyword>
<evidence type="ECO:0000313" key="12">
    <source>
        <dbReference type="Proteomes" id="UP000501926"/>
    </source>
</evidence>
<keyword evidence="6" id="KW-0520">NAD</keyword>
<dbReference type="NCBIfam" id="TIGR01971">
    <property type="entry name" value="NuoI"/>
    <property type="match status" value="1"/>
</dbReference>
<dbReference type="EMBL" id="LT934425">
    <property type="protein sequence ID" value="SOH04966.1"/>
    <property type="molecule type" value="Genomic_DNA"/>
</dbReference>
<comment type="similarity">
    <text evidence="6">Belongs to the complex I 23 kDa subunit family.</text>
</comment>
<keyword evidence="11" id="KW-1185">Reference proteome</keyword>
<name>Q1PWH7_KUEST</name>
<keyword evidence="6" id="KW-0472">Membrane</keyword>
<feature type="binding site" evidence="6">
    <location>
        <position position="93"/>
    </location>
    <ligand>
        <name>[4Fe-4S] cluster</name>
        <dbReference type="ChEBI" id="CHEBI:49883"/>
        <label>2</label>
    </ligand>
</feature>
<sequence length="139" mass="15728">MILPLVKGLLLTLKRFLNPFTCVTESYPDARPRLAKRFRGLPELQIGEDGREKCVACGLCAKVCPSQCISIEGAEDEQFRRYPSMYELDSFRCIFCGFCEEACPERAILLGDVFELATDKNSGVLDKEKLLESARKRKL</sequence>
<evidence type="ECO:0000256" key="2">
    <source>
        <dbReference type="ARBA" id="ARBA00022723"/>
    </source>
</evidence>
<feature type="binding site" evidence="6">
    <location>
        <position position="57"/>
    </location>
    <ligand>
        <name>[4Fe-4S] cluster</name>
        <dbReference type="ChEBI" id="CHEBI:49883"/>
        <label>1</label>
    </ligand>
</feature>
<feature type="binding site" evidence="6">
    <location>
        <position position="54"/>
    </location>
    <ligand>
        <name>[4Fe-4S] cluster</name>
        <dbReference type="ChEBI" id="CHEBI:49883"/>
        <label>1</label>
    </ligand>
</feature>
<organism evidence="8">
    <name type="scientific">Kuenenia stuttgartiensis</name>
    <dbReference type="NCBI Taxonomy" id="174633"/>
    <lineage>
        <taxon>Bacteria</taxon>
        <taxon>Pseudomonadati</taxon>
        <taxon>Planctomycetota</taxon>
        <taxon>Candidatus Brocadiia</taxon>
        <taxon>Candidatus Brocadiales</taxon>
        <taxon>Candidatus Brocadiaceae</taxon>
        <taxon>Candidatus Kuenenia</taxon>
    </lineage>
</organism>
<comment type="cofactor">
    <cofactor evidence="6">
        <name>[4Fe-4S] cluster</name>
        <dbReference type="ChEBI" id="CHEBI:49883"/>
    </cofactor>
    <text evidence="6">Binds 2 [4Fe-4S] clusters per subunit.</text>
</comment>
<evidence type="ECO:0000313" key="8">
    <source>
        <dbReference type="EMBL" id="CAJ71580.1"/>
    </source>
</evidence>
<reference evidence="10" key="3">
    <citation type="submission" date="2017-10" db="EMBL/GenBank/DDBJ databases">
        <authorList>
            <person name="Banno H."/>
            <person name="Chua N.-H."/>
        </authorList>
    </citation>
    <scope>NUCLEOTIDE SEQUENCE [LARGE SCALE GENOMIC DNA]</scope>
    <source>
        <strain evidence="10">Kuenenia_mbr1_ru-nijmegen</strain>
    </source>
</reference>
<dbReference type="GO" id="GO:0048038">
    <property type="term" value="F:quinone binding"/>
    <property type="evidence" value="ECO:0007669"/>
    <property type="project" value="UniProtKB-KW"/>
</dbReference>
<reference evidence="9 12" key="5">
    <citation type="submission" date="2020-02" db="EMBL/GenBank/DDBJ databases">
        <title>Newly sequenced genome of strain CSTR1 showed variability in Candidatus Kuenenia stuttgartiensis genomes.</title>
        <authorList>
            <person name="Ding C."/>
            <person name="Adrian L."/>
        </authorList>
    </citation>
    <scope>NUCLEOTIDE SEQUENCE [LARGE SCALE GENOMIC DNA]</scope>
    <source>
        <strain evidence="9 12">CSTR1</strain>
    </source>
</reference>
<evidence type="ECO:0000256" key="3">
    <source>
        <dbReference type="ARBA" id="ARBA00022737"/>
    </source>
</evidence>
<feature type="domain" description="4Fe-4S ferredoxin-type" evidence="7">
    <location>
        <begin position="42"/>
        <end position="74"/>
    </location>
</feature>
<evidence type="ECO:0000256" key="1">
    <source>
        <dbReference type="ARBA" id="ARBA00022485"/>
    </source>
</evidence>
<keyword evidence="6" id="KW-1278">Translocase</keyword>
<feature type="binding site" evidence="6">
    <location>
        <position position="96"/>
    </location>
    <ligand>
        <name>[4Fe-4S] cluster</name>
        <dbReference type="ChEBI" id="CHEBI:49883"/>
        <label>2</label>
    </ligand>
</feature>
<dbReference type="Gene3D" id="3.30.70.3270">
    <property type="match status" value="1"/>
</dbReference>
<evidence type="ECO:0000259" key="7">
    <source>
        <dbReference type="PROSITE" id="PS51379"/>
    </source>
</evidence>
<proteinExistence type="inferred from homology"/>
<dbReference type="EMBL" id="CT573073">
    <property type="protein sequence ID" value="CAJ71580.1"/>
    <property type="molecule type" value="Genomic_DNA"/>
</dbReference>